<evidence type="ECO:0000313" key="1">
    <source>
        <dbReference type="EMBL" id="SCW57335.1"/>
    </source>
</evidence>
<dbReference type="OrthoDB" id="2472809at2"/>
<accession>A0A1G4RLE5</accession>
<organism evidence="1 2">
    <name type="scientific">Paenibacillus tianmuensis</name>
    <dbReference type="NCBI Taxonomy" id="624147"/>
    <lineage>
        <taxon>Bacteria</taxon>
        <taxon>Bacillati</taxon>
        <taxon>Bacillota</taxon>
        <taxon>Bacilli</taxon>
        <taxon>Bacillales</taxon>
        <taxon>Paenibacillaceae</taxon>
        <taxon>Paenibacillus</taxon>
    </lineage>
</organism>
<reference evidence="2" key="1">
    <citation type="submission" date="2016-10" db="EMBL/GenBank/DDBJ databases">
        <authorList>
            <person name="Varghese N."/>
            <person name="Submissions S."/>
        </authorList>
    </citation>
    <scope>NUCLEOTIDE SEQUENCE [LARGE SCALE GENOMIC DNA]</scope>
    <source>
        <strain evidence="2">CGMCC 1.8946</strain>
    </source>
</reference>
<dbReference type="RefSeq" id="WP_090672063.1">
    <property type="nucleotide sequence ID" value="NZ_FMTT01000016.1"/>
</dbReference>
<keyword evidence="2" id="KW-1185">Reference proteome</keyword>
<sequence length="90" mass="10501">MSVSLEKYEHLLFEENDLVYKIRTYQQVIAAIMMLVHERGTNDLHLLTIEEIITDMHSAELIHQSELLHLRLAKSVLSNSITRKLKTTNQ</sequence>
<protein>
    <submittedName>
        <fullName evidence="1">Uncharacterized protein</fullName>
    </submittedName>
</protein>
<proteinExistence type="predicted"/>
<gene>
    <name evidence="1" type="ORF">SAMN04487970_101687</name>
</gene>
<evidence type="ECO:0000313" key="2">
    <source>
        <dbReference type="Proteomes" id="UP000198601"/>
    </source>
</evidence>
<name>A0A1G4RLE5_9BACL</name>
<dbReference type="AlphaFoldDB" id="A0A1G4RLE5"/>
<dbReference type="Proteomes" id="UP000198601">
    <property type="component" value="Unassembled WGS sequence"/>
</dbReference>
<dbReference type="EMBL" id="FMTT01000016">
    <property type="protein sequence ID" value="SCW57335.1"/>
    <property type="molecule type" value="Genomic_DNA"/>
</dbReference>